<feature type="transmembrane region" description="Helical" evidence="1">
    <location>
        <begin position="20"/>
        <end position="38"/>
    </location>
</feature>
<name>A0A1H1QE96_9GAMM</name>
<keyword evidence="1" id="KW-0812">Transmembrane</keyword>
<evidence type="ECO:0000256" key="1">
    <source>
        <dbReference type="SAM" id="Phobius"/>
    </source>
</evidence>
<dbReference type="STRING" id="797277.SAMN05216198_1445"/>
<dbReference type="Proteomes" id="UP000243426">
    <property type="component" value="Chromosome I"/>
</dbReference>
<sequence length="160" mass="18417">MERAMSTGSASLKAQQGVTFLWALLLLVVLSLGLGRLLEIQSTRTQRAMEAELLWIGEQYRRAIERYYQSSPGEVKQLPYKLDDLLQDPRLLTLTRHLRELYADPMTDQPFMEIHDHRGMLIGVRSTSTRQPIKAGGFSPHYAHFAKATGYHQWEFIFLP</sequence>
<gene>
    <name evidence="2" type="ORF">SAMN05216198_1445</name>
</gene>
<reference evidence="3" key="1">
    <citation type="submission" date="2016-10" db="EMBL/GenBank/DDBJ databases">
        <authorList>
            <person name="Varghese N."/>
            <person name="Submissions S."/>
        </authorList>
    </citation>
    <scope>NUCLEOTIDE SEQUENCE [LARGE SCALE GENOMIC DNA]</scope>
    <source>
        <strain evidence="3">2SM5</strain>
    </source>
</reference>
<keyword evidence="1" id="KW-0472">Membrane</keyword>
<accession>A0A1H1QE96</accession>
<organism evidence="2 3">
    <name type="scientific">Halopseudomonas litoralis</name>
    <dbReference type="NCBI Taxonomy" id="797277"/>
    <lineage>
        <taxon>Bacteria</taxon>
        <taxon>Pseudomonadati</taxon>
        <taxon>Pseudomonadota</taxon>
        <taxon>Gammaproteobacteria</taxon>
        <taxon>Pseudomonadales</taxon>
        <taxon>Pseudomonadaceae</taxon>
        <taxon>Halopseudomonas</taxon>
    </lineage>
</organism>
<keyword evidence="3" id="KW-1185">Reference proteome</keyword>
<evidence type="ECO:0000313" key="2">
    <source>
        <dbReference type="EMBL" id="SDS21209.1"/>
    </source>
</evidence>
<evidence type="ECO:0000313" key="3">
    <source>
        <dbReference type="Proteomes" id="UP000243426"/>
    </source>
</evidence>
<keyword evidence="1" id="KW-1133">Transmembrane helix</keyword>
<dbReference type="RefSeq" id="WP_172828676.1">
    <property type="nucleotide sequence ID" value="NZ_LT629748.1"/>
</dbReference>
<proteinExistence type="predicted"/>
<evidence type="ECO:0008006" key="4">
    <source>
        <dbReference type="Google" id="ProtNLM"/>
    </source>
</evidence>
<dbReference type="EMBL" id="LT629748">
    <property type="protein sequence ID" value="SDS21209.1"/>
    <property type="molecule type" value="Genomic_DNA"/>
</dbReference>
<protein>
    <recommendedName>
        <fullName evidence="4">Type II secretory pathway, pseudopilin PulG</fullName>
    </recommendedName>
</protein>
<dbReference type="AlphaFoldDB" id="A0A1H1QE96"/>